<protein>
    <submittedName>
        <fullName evidence="5">Uncharacterized protein</fullName>
    </submittedName>
</protein>
<evidence type="ECO:0000256" key="3">
    <source>
        <dbReference type="ARBA" id="ARBA00022741"/>
    </source>
</evidence>
<dbReference type="PANTHER" id="PTHR42711:SF5">
    <property type="entry name" value="ABC TRANSPORTER ATP-BINDING PROTEIN NATA"/>
    <property type="match status" value="1"/>
</dbReference>
<dbReference type="RefSeq" id="WP_077276550.1">
    <property type="nucleotide sequence ID" value="NZ_CP019609.1"/>
</dbReference>
<comment type="similarity">
    <text evidence="1">Belongs to the ABC transporter superfamily.</text>
</comment>
<keyword evidence="3" id="KW-0547">Nucleotide-binding</keyword>
<dbReference type="GO" id="GO:0005524">
    <property type="term" value="F:ATP binding"/>
    <property type="evidence" value="ECO:0007669"/>
    <property type="project" value="UniProtKB-KW"/>
</dbReference>
<dbReference type="Pfam" id="PF00005">
    <property type="entry name" value="ABC_tran"/>
    <property type="match status" value="1"/>
</dbReference>
<evidence type="ECO:0000313" key="6">
    <source>
        <dbReference type="Proteomes" id="UP000188246"/>
    </source>
</evidence>
<dbReference type="PANTHER" id="PTHR42711">
    <property type="entry name" value="ABC TRANSPORTER ATP-BINDING PROTEIN"/>
    <property type="match status" value="1"/>
</dbReference>
<dbReference type="CDD" id="cd03230">
    <property type="entry name" value="ABC_DR_subfamily_A"/>
    <property type="match status" value="1"/>
</dbReference>
<reference evidence="5 6" key="1">
    <citation type="journal article" date="2010" name="Int. J. Syst. Evol. Microbiol.">
        <title>Vagococcus penaei sp. nov., isolated from spoilage microbiota of cooked shrimp (Penaeus vannamei).</title>
        <authorList>
            <person name="Jaffres E."/>
            <person name="Prevost H."/>
            <person name="Rossero A."/>
            <person name="Joffraud J.J."/>
            <person name="Dousset X."/>
        </authorList>
    </citation>
    <scope>NUCLEOTIDE SEQUENCE [LARGE SCALE GENOMIC DNA]</scope>
    <source>
        <strain evidence="5 6">CD276</strain>
    </source>
</reference>
<proteinExistence type="inferred from homology"/>
<accession>A0A1Q2D7T8</accession>
<evidence type="ECO:0000256" key="4">
    <source>
        <dbReference type="ARBA" id="ARBA00022840"/>
    </source>
</evidence>
<dbReference type="EMBL" id="CP019609">
    <property type="protein sequence ID" value="AQP54468.1"/>
    <property type="molecule type" value="Genomic_DNA"/>
</dbReference>
<keyword evidence="4" id="KW-0067">ATP-binding</keyword>
<evidence type="ECO:0000256" key="1">
    <source>
        <dbReference type="ARBA" id="ARBA00005417"/>
    </source>
</evidence>
<dbReference type="GO" id="GO:0016887">
    <property type="term" value="F:ATP hydrolysis activity"/>
    <property type="evidence" value="ECO:0007669"/>
    <property type="project" value="InterPro"/>
</dbReference>
<dbReference type="OrthoDB" id="9804819at2"/>
<name>A0A1Q2D7T8_9ENTE</name>
<dbReference type="PROSITE" id="PS50893">
    <property type="entry name" value="ABC_TRANSPORTER_2"/>
    <property type="match status" value="1"/>
</dbReference>
<dbReference type="InterPro" id="IPR027417">
    <property type="entry name" value="P-loop_NTPase"/>
</dbReference>
<dbReference type="STRING" id="633807.BW732_09685"/>
<dbReference type="InterPro" id="IPR003593">
    <property type="entry name" value="AAA+_ATPase"/>
</dbReference>
<gene>
    <name evidence="5" type="ORF">BW732_09685</name>
</gene>
<organism evidence="5 6">
    <name type="scientific">Vagococcus penaei</name>
    <dbReference type="NCBI Taxonomy" id="633807"/>
    <lineage>
        <taxon>Bacteria</taxon>
        <taxon>Bacillati</taxon>
        <taxon>Bacillota</taxon>
        <taxon>Bacilli</taxon>
        <taxon>Lactobacillales</taxon>
        <taxon>Enterococcaceae</taxon>
        <taxon>Vagococcus</taxon>
    </lineage>
</organism>
<dbReference type="KEGG" id="vpi:BW732_09685"/>
<evidence type="ECO:0000256" key="2">
    <source>
        <dbReference type="ARBA" id="ARBA00022448"/>
    </source>
</evidence>
<dbReference type="AlphaFoldDB" id="A0A1Q2D7T8"/>
<keyword evidence="6" id="KW-1185">Reference proteome</keyword>
<dbReference type="InterPro" id="IPR003439">
    <property type="entry name" value="ABC_transporter-like_ATP-bd"/>
</dbReference>
<keyword evidence="2" id="KW-0813">Transport</keyword>
<dbReference type="Proteomes" id="UP000188246">
    <property type="component" value="Chromosome"/>
</dbReference>
<dbReference type="InterPro" id="IPR050763">
    <property type="entry name" value="ABC_transporter_ATP-binding"/>
</dbReference>
<sequence length="291" mass="33479">MGIQLKDMSKSVDGLLVLNDINLTLKDQTIYGLIGQNNSGKTTLLRVLANLRYPSEGYVEIDSEDIFEQPKVMSKVYFQSQDAIYPKHATLKKIMKWMNDFYASFQIDSCRALLFKYALKDTQRFAQLSIQEQMIFRCCLACSIDTDYLLLDDPTFALDPSTQNALFQDILASYQRYPKTIVLSTHSIIEIERLVDRIIIIEDGQVIVEDAVKELTDHVYVVEGTEREMRDFLKQRNVLGQDYLNGNIRAYTRLTTEELTKATHLSVKSMNLQELFIQLTRNPFQESGVSL</sequence>
<dbReference type="SMART" id="SM00382">
    <property type="entry name" value="AAA"/>
    <property type="match status" value="1"/>
</dbReference>
<evidence type="ECO:0000313" key="5">
    <source>
        <dbReference type="EMBL" id="AQP54468.1"/>
    </source>
</evidence>
<dbReference type="Gene3D" id="3.40.50.300">
    <property type="entry name" value="P-loop containing nucleotide triphosphate hydrolases"/>
    <property type="match status" value="1"/>
</dbReference>
<dbReference type="SUPFAM" id="SSF52540">
    <property type="entry name" value="P-loop containing nucleoside triphosphate hydrolases"/>
    <property type="match status" value="1"/>
</dbReference>